<organism evidence="1">
    <name type="scientific">hydrocarbon metagenome</name>
    <dbReference type="NCBI Taxonomy" id="938273"/>
    <lineage>
        <taxon>unclassified sequences</taxon>
        <taxon>metagenomes</taxon>
        <taxon>ecological metagenomes</taxon>
    </lineage>
</organism>
<proteinExistence type="predicted"/>
<gene>
    <name evidence="1" type="ORF">ASZ90_017705</name>
</gene>
<protein>
    <submittedName>
        <fullName evidence="1">Uncharacterized protein</fullName>
    </submittedName>
</protein>
<name>A0A0W8E8C9_9ZZZZ</name>
<evidence type="ECO:0000313" key="1">
    <source>
        <dbReference type="EMBL" id="KUG04825.1"/>
    </source>
</evidence>
<reference evidence="1" key="1">
    <citation type="journal article" date="2015" name="Proc. Natl. Acad. Sci. U.S.A.">
        <title>Networks of energetic and metabolic interactions define dynamics in microbial communities.</title>
        <authorList>
            <person name="Embree M."/>
            <person name="Liu J.K."/>
            <person name="Al-Bassam M.M."/>
            <person name="Zengler K."/>
        </authorList>
    </citation>
    <scope>NUCLEOTIDE SEQUENCE</scope>
</reference>
<accession>A0A0W8E8C9</accession>
<dbReference type="AlphaFoldDB" id="A0A0W8E8C9"/>
<dbReference type="EMBL" id="LNQE01001837">
    <property type="protein sequence ID" value="KUG04825.1"/>
    <property type="molecule type" value="Genomic_DNA"/>
</dbReference>
<comment type="caution">
    <text evidence="1">The sequence shown here is derived from an EMBL/GenBank/DDBJ whole genome shotgun (WGS) entry which is preliminary data.</text>
</comment>
<sequence>MYHWCIFGSQFENPLELFIQNLTSKKKDPVFPGLWVKNMQLGQGL</sequence>